<evidence type="ECO:0000256" key="2">
    <source>
        <dbReference type="ARBA" id="ARBA00022723"/>
    </source>
</evidence>
<gene>
    <name evidence="8" type="ORF">CPB84DRAFT_1682156</name>
</gene>
<dbReference type="OrthoDB" id="3047174at2759"/>
<dbReference type="GO" id="GO:0005634">
    <property type="term" value="C:nucleus"/>
    <property type="evidence" value="ECO:0007669"/>
    <property type="project" value="TreeGrafter"/>
</dbReference>
<name>A0A9P5NNB7_GYMJU</name>
<dbReference type="Gene3D" id="3.60.10.10">
    <property type="entry name" value="Endonuclease/exonuclease/phosphatase"/>
    <property type="match status" value="1"/>
</dbReference>
<feature type="non-terminal residue" evidence="8">
    <location>
        <position position="403"/>
    </location>
</feature>
<keyword evidence="8" id="KW-0540">Nuclease</keyword>
<comment type="similarity">
    <text evidence="1">Belongs to the DNA repair enzymes AP/ExoA family.</text>
</comment>
<evidence type="ECO:0000256" key="1">
    <source>
        <dbReference type="ARBA" id="ARBA00007092"/>
    </source>
</evidence>
<evidence type="ECO:0000256" key="6">
    <source>
        <dbReference type="PIRSR" id="PIRSR604808-3"/>
    </source>
</evidence>
<keyword evidence="8" id="KW-0255">Endonuclease</keyword>
<proteinExistence type="inferred from homology"/>
<dbReference type="PANTHER" id="PTHR22748">
    <property type="entry name" value="AP ENDONUCLEASE"/>
    <property type="match status" value="1"/>
</dbReference>
<dbReference type="InterPro" id="IPR004808">
    <property type="entry name" value="AP_endonuc_1"/>
</dbReference>
<feature type="binding site" evidence="5">
    <location>
        <position position="76"/>
    </location>
    <ligand>
        <name>Mg(2+)</name>
        <dbReference type="ChEBI" id="CHEBI:18420"/>
        <label>1</label>
    </ligand>
</feature>
<evidence type="ECO:0000256" key="5">
    <source>
        <dbReference type="PIRSR" id="PIRSR604808-2"/>
    </source>
</evidence>
<keyword evidence="9" id="KW-1185">Reference proteome</keyword>
<feature type="binding site" evidence="5">
    <location>
        <position position="224"/>
    </location>
    <ligand>
        <name>Mg(2+)</name>
        <dbReference type="ChEBI" id="CHEBI:18420"/>
        <label>1</label>
    </ligand>
</feature>
<dbReference type="GO" id="GO:0046872">
    <property type="term" value="F:metal ion binding"/>
    <property type="evidence" value="ECO:0007669"/>
    <property type="project" value="UniProtKB-KW"/>
</dbReference>
<keyword evidence="2 5" id="KW-0479">Metal-binding</keyword>
<feature type="binding site" evidence="5">
    <location>
        <position position="226"/>
    </location>
    <ligand>
        <name>Mg(2+)</name>
        <dbReference type="ChEBI" id="CHEBI:18420"/>
        <label>1</label>
    </ligand>
</feature>
<accession>A0A9P5NNB7</accession>
<feature type="domain" description="Endonuclease/exonuclease/phosphatase" evidence="7">
    <location>
        <begin position="76"/>
        <end position="302"/>
    </location>
</feature>
<dbReference type="GO" id="GO:0006284">
    <property type="term" value="P:base-excision repair"/>
    <property type="evidence" value="ECO:0007669"/>
    <property type="project" value="TreeGrafter"/>
</dbReference>
<keyword evidence="3" id="KW-0378">Hydrolase</keyword>
<evidence type="ECO:0000259" key="7">
    <source>
        <dbReference type="Pfam" id="PF03372"/>
    </source>
</evidence>
<feature type="site" description="Transition state stabilizer" evidence="6">
    <location>
        <position position="226"/>
    </location>
</feature>
<dbReference type="EMBL" id="JADNYJ010000060">
    <property type="protein sequence ID" value="KAF8895866.1"/>
    <property type="molecule type" value="Genomic_DNA"/>
</dbReference>
<dbReference type="InterPro" id="IPR036691">
    <property type="entry name" value="Endo/exonu/phosph_ase_sf"/>
</dbReference>
<organism evidence="8 9">
    <name type="scientific">Gymnopilus junonius</name>
    <name type="common">Spectacular rustgill mushroom</name>
    <name type="synonym">Gymnopilus spectabilis subsp. junonius</name>
    <dbReference type="NCBI Taxonomy" id="109634"/>
    <lineage>
        <taxon>Eukaryota</taxon>
        <taxon>Fungi</taxon>
        <taxon>Dikarya</taxon>
        <taxon>Basidiomycota</taxon>
        <taxon>Agaricomycotina</taxon>
        <taxon>Agaricomycetes</taxon>
        <taxon>Agaricomycetidae</taxon>
        <taxon>Agaricales</taxon>
        <taxon>Agaricineae</taxon>
        <taxon>Hymenogastraceae</taxon>
        <taxon>Gymnopilus</taxon>
    </lineage>
</organism>
<dbReference type="GO" id="GO:0003906">
    <property type="term" value="F:DNA-(apurinic or apyrimidinic site) endonuclease activity"/>
    <property type="evidence" value="ECO:0007669"/>
    <property type="project" value="TreeGrafter"/>
</dbReference>
<evidence type="ECO:0000256" key="3">
    <source>
        <dbReference type="ARBA" id="ARBA00022801"/>
    </source>
</evidence>
<feature type="binding site" evidence="5">
    <location>
        <position position="112"/>
    </location>
    <ligand>
        <name>Mg(2+)</name>
        <dbReference type="ChEBI" id="CHEBI:18420"/>
        <label>1</label>
    </ligand>
</feature>
<feature type="site" description="Important for catalytic activity" evidence="6">
    <location>
        <position position="286"/>
    </location>
</feature>
<dbReference type="Proteomes" id="UP000724874">
    <property type="component" value="Unassembled WGS sequence"/>
</dbReference>
<evidence type="ECO:0000256" key="4">
    <source>
        <dbReference type="ARBA" id="ARBA00022842"/>
    </source>
</evidence>
<dbReference type="AlphaFoldDB" id="A0A9P5NNB7"/>
<evidence type="ECO:0000313" key="9">
    <source>
        <dbReference type="Proteomes" id="UP000724874"/>
    </source>
</evidence>
<keyword evidence="5" id="KW-0464">Manganese</keyword>
<dbReference type="CDD" id="cd09076">
    <property type="entry name" value="L1-EN"/>
    <property type="match status" value="1"/>
</dbReference>
<dbReference type="GO" id="GO:0008311">
    <property type="term" value="F:double-stranded DNA 3'-5' DNA exonuclease activity"/>
    <property type="evidence" value="ECO:0007669"/>
    <property type="project" value="TreeGrafter"/>
</dbReference>
<dbReference type="PANTHER" id="PTHR22748:SF26">
    <property type="entry name" value="ENDONUCLEASE_EXONUCLEASE_PHOSPHATASE DOMAIN-CONTAINING PROTEIN"/>
    <property type="match status" value="1"/>
</dbReference>
<dbReference type="Pfam" id="PF03372">
    <property type="entry name" value="Exo_endo_phos"/>
    <property type="match status" value="1"/>
</dbReference>
<keyword evidence="4 5" id="KW-0460">Magnesium</keyword>
<sequence>MLQTATSQDIGLRSDPEDAPLQTAVISETQRTPQTVESLQNVEEAHNTPEQTLNRRKRRAYRRNLKKAAIKIASINIRGYGGNGQSHHPENKWNHINQVMREKKIAILAIQETHLDETRQRQLHQLFGKRMKIYYSSNLETPTRKEGVAIVINKQLLDTTQTQEKSIIPGRAMMIKTKWHRDKSIKILTVYAPNDYGENKDFWLQIGEYFRNNPTQKPDIMLGDFNMVENAMDRLPMHGDQEEILNQFDNLKLELRLSDGWHNTFPDHKTFTFTQNNEVHSQSRIDRIYTTNNILKTAREWQIEISGIPHADHRMVSVKITDDNTPEIGQGRWSIPIHLIKDKPLQTYIQERGKEIEEKISRCINQRTNDQNPQVIYAAFKKDIKDMARRREKAIVPKIIQQI</sequence>
<protein>
    <submittedName>
        <fullName evidence="8">Endonuclease/exonuclease/phosphatase</fullName>
    </submittedName>
</protein>
<reference evidence="8" key="1">
    <citation type="submission" date="2020-11" db="EMBL/GenBank/DDBJ databases">
        <authorList>
            <consortium name="DOE Joint Genome Institute"/>
            <person name="Ahrendt S."/>
            <person name="Riley R."/>
            <person name="Andreopoulos W."/>
            <person name="LaButti K."/>
            <person name="Pangilinan J."/>
            <person name="Ruiz-duenas F.J."/>
            <person name="Barrasa J.M."/>
            <person name="Sanchez-Garcia M."/>
            <person name="Camarero S."/>
            <person name="Miyauchi S."/>
            <person name="Serrano A."/>
            <person name="Linde D."/>
            <person name="Babiker R."/>
            <person name="Drula E."/>
            <person name="Ayuso-Fernandez I."/>
            <person name="Pacheco R."/>
            <person name="Padilla G."/>
            <person name="Ferreira P."/>
            <person name="Barriuso J."/>
            <person name="Kellner H."/>
            <person name="Castanera R."/>
            <person name="Alfaro M."/>
            <person name="Ramirez L."/>
            <person name="Pisabarro A.G."/>
            <person name="Kuo A."/>
            <person name="Tritt A."/>
            <person name="Lipzen A."/>
            <person name="He G."/>
            <person name="Yan M."/>
            <person name="Ng V."/>
            <person name="Cullen D."/>
            <person name="Martin F."/>
            <person name="Rosso M.-N."/>
            <person name="Henrissat B."/>
            <person name="Hibbett D."/>
            <person name="Martinez A.T."/>
            <person name="Grigoriev I.V."/>
        </authorList>
    </citation>
    <scope>NUCLEOTIDE SEQUENCE</scope>
    <source>
        <strain evidence="8">AH 44721</strain>
    </source>
</reference>
<dbReference type="SUPFAM" id="SSF56219">
    <property type="entry name" value="DNase I-like"/>
    <property type="match status" value="1"/>
</dbReference>
<dbReference type="InterPro" id="IPR005135">
    <property type="entry name" value="Endo/exonuclease/phosphatase"/>
</dbReference>
<comment type="caution">
    <text evidence="8">The sequence shown here is derived from an EMBL/GenBank/DDBJ whole genome shotgun (WGS) entry which is preliminary data.</text>
</comment>
<comment type="cofactor">
    <cofactor evidence="5">
        <name>Mg(2+)</name>
        <dbReference type="ChEBI" id="CHEBI:18420"/>
    </cofactor>
    <cofactor evidence="5">
        <name>Mn(2+)</name>
        <dbReference type="ChEBI" id="CHEBI:29035"/>
    </cofactor>
    <text evidence="5">Probably binds two magnesium or manganese ions per subunit.</text>
</comment>
<dbReference type="GO" id="GO:0008081">
    <property type="term" value="F:phosphoric diester hydrolase activity"/>
    <property type="evidence" value="ECO:0007669"/>
    <property type="project" value="TreeGrafter"/>
</dbReference>
<evidence type="ECO:0000313" key="8">
    <source>
        <dbReference type="EMBL" id="KAF8895866.1"/>
    </source>
</evidence>